<dbReference type="InterPro" id="IPR013320">
    <property type="entry name" value="ConA-like_dom_sf"/>
</dbReference>
<dbReference type="PANTHER" id="PTHR35332:SF2">
    <property type="entry name" value="REGULATION OF ENOLASE PROTEIN 1"/>
    <property type="match status" value="1"/>
</dbReference>
<name>A0ABV5C1X3_9BACL</name>
<dbReference type="PANTHER" id="PTHR35332">
    <property type="entry name" value="REGULATION OF ENOLASE PROTEIN 1"/>
    <property type="match status" value="1"/>
</dbReference>
<evidence type="ECO:0000313" key="1">
    <source>
        <dbReference type="EMBL" id="MFB5761263.1"/>
    </source>
</evidence>
<dbReference type="Gene3D" id="2.60.120.200">
    <property type="match status" value="1"/>
</dbReference>
<keyword evidence="2" id="KW-1185">Reference proteome</keyword>
<gene>
    <name evidence="1" type="ORF">ACE5LO_12755</name>
</gene>
<accession>A0ABV5C1X3</accession>
<dbReference type="Proteomes" id="UP001580430">
    <property type="component" value="Unassembled WGS sequence"/>
</dbReference>
<proteinExistence type="predicted"/>
<comment type="caution">
    <text evidence="1">The sequence shown here is derived from an EMBL/GenBank/DDBJ whole genome shotgun (WGS) entry which is preliminary data.</text>
</comment>
<protein>
    <submittedName>
        <fullName evidence="1">DUF1349 domain-containing protein</fullName>
    </submittedName>
</protein>
<evidence type="ECO:0000313" key="2">
    <source>
        <dbReference type="Proteomes" id="UP001580430"/>
    </source>
</evidence>
<sequence length="198" mass="22490">MNNNLFLPEARNRLIWMHEPGNWEFTANGELVVDAPPEADFFKDPGGKHVVHSAPFLHLNVDSTFELTTQIEVDMRHMYDSGCLMLMADENNWAKLCFESNGQYPTIVSVVTQNGFSDDCNSEQVHIEQPYLRITKRGRVVSFLYSTDGESWKLIRYFGMEAQGPFIAGVVAQSPKGSGCRVSFKYLNISVPDEENRF</sequence>
<dbReference type="Pfam" id="PF07081">
    <property type="entry name" value="DUF1349"/>
    <property type="match status" value="1"/>
</dbReference>
<dbReference type="EMBL" id="JBHIRY010000010">
    <property type="protein sequence ID" value="MFB5761263.1"/>
    <property type="molecule type" value="Genomic_DNA"/>
</dbReference>
<reference evidence="1 2" key="1">
    <citation type="submission" date="2024-09" db="EMBL/GenBank/DDBJ databases">
        <title>Paenibacillus zeirhizospherea sp. nov., isolated from surface of the maize (Zea mays) roots in a horticulture field, Hungary.</title>
        <authorList>
            <person name="Marton D."/>
            <person name="Farkas M."/>
            <person name="Bedics A."/>
            <person name="Toth E."/>
            <person name="Tancsics A."/>
            <person name="Boka K."/>
            <person name="Marati G."/>
            <person name="Kriszt B."/>
            <person name="Cserhati M."/>
        </authorList>
    </citation>
    <scope>NUCLEOTIDE SEQUENCE [LARGE SCALE GENOMIC DNA]</scope>
    <source>
        <strain evidence="1 2">JCM 18446</strain>
    </source>
</reference>
<dbReference type="InterPro" id="IPR009784">
    <property type="entry name" value="DUF1349"/>
</dbReference>
<organism evidence="1 2">
    <name type="scientific">Paenibacillus medicaginis</name>
    <dbReference type="NCBI Taxonomy" id="1470560"/>
    <lineage>
        <taxon>Bacteria</taxon>
        <taxon>Bacillati</taxon>
        <taxon>Bacillota</taxon>
        <taxon>Bacilli</taxon>
        <taxon>Bacillales</taxon>
        <taxon>Paenibacillaceae</taxon>
        <taxon>Paenibacillus</taxon>
    </lineage>
</organism>
<dbReference type="SUPFAM" id="SSF49899">
    <property type="entry name" value="Concanavalin A-like lectins/glucanases"/>
    <property type="match status" value="1"/>
</dbReference>
<dbReference type="RefSeq" id="WP_375520402.1">
    <property type="nucleotide sequence ID" value="NZ_JBHIRY010000010.1"/>
</dbReference>